<sequence length="84" mass="8824">MAFRGRTATSATTLALLVVVLALALLVSPSHSRAIEPSSAAHPEKGTGFWASRKQVLRPDRAADLAPPSPRPNGSVPGVNLREE</sequence>
<accession>A0A0E0JJA3</accession>
<protein>
    <submittedName>
        <fullName evidence="3">Uncharacterized protein</fullName>
    </submittedName>
</protein>
<keyword evidence="2" id="KW-0732">Signal</keyword>
<feature type="signal peptide" evidence="2">
    <location>
        <begin position="1"/>
        <end position="32"/>
    </location>
</feature>
<organism evidence="3">
    <name type="scientific">Oryza punctata</name>
    <name type="common">Red rice</name>
    <dbReference type="NCBI Taxonomy" id="4537"/>
    <lineage>
        <taxon>Eukaryota</taxon>
        <taxon>Viridiplantae</taxon>
        <taxon>Streptophyta</taxon>
        <taxon>Embryophyta</taxon>
        <taxon>Tracheophyta</taxon>
        <taxon>Spermatophyta</taxon>
        <taxon>Magnoliopsida</taxon>
        <taxon>Liliopsida</taxon>
        <taxon>Poales</taxon>
        <taxon>Poaceae</taxon>
        <taxon>BOP clade</taxon>
        <taxon>Oryzoideae</taxon>
        <taxon>Oryzeae</taxon>
        <taxon>Oryzinae</taxon>
        <taxon>Oryza</taxon>
    </lineage>
</organism>
<evidence type="ECO:0000256" key="1">
    <source>
        <dbReference type="SAM" id="MobiDB-lite"/>
    </source>
</evidence>
<reference evidence="3" key="2">
    <citation type="submission" date="2018-05" db="EMBL/GenBank/DDBJ databases">
        <title>OpunRS2 (Oryza punctata Reference Sequence Version 2).</title>
        <authorList>
            <person name="Zhang J."/>
            <person name="Kudrna D."/>
            <person name="Lee S."/>
            <person name="Talag J."/>
            <person name="Welchert J."/>
            <person name="Wing R.A."/>
        </authorList>
    </citation>
    <scope>NUCLEOTIDE SEQUENCE [LARGE SCALE GENOMIC DNA]</scope>
</reference>
<dbReference type="EnsemblPlants" id="OPUNC01G17560.1">
    <property type="protein sequence ID" value="OPUNC01G17560.1"/>
    <property type="gene ID" value="OPUNC01G17560"/>
</dbReference>
<evidence type="ECO:0000313" key="4">
    <source>
        <dbReference type="Proteomes" id="UP000026962"/>
    </source>
</evidence>
<name>A0A0E0JJA3_ORYPU</name>
<dbReference type="Gramene" id="OPUNC01G17560.1">
    <property type="protein sequence ID" value="OPUNC01G17560.1"/>
    <property type="gene ID" value="OPUNC01G17560"/>
</dbReference>
<dbReference type="AlphaFoldDB" id="A0A0E0JJA3"/>
<dbReference type="HOGENOM" id="CLU_2458970_0_0_1"/>
<feature type="chain" id="PRO_5002364184" evidence="2">
    <location>
        <begin position="33"/>
        <end position="84"/>
    </location>
</feature>
<evidence type="ECO:0000313" key="3">
    <source>
        <dbReference type="EnsemblPlants" id="OPUNC01G17560.1"/>
    </source>
</evidence>
<proteinExistence type="predicted"/>
<dbReference type="Proteomes" id="UP000026962">
    <property type="component" value="Chromosome 1"/>
</dbReference>
<reference evidence="3" key="1">
    <citation type="submission" date="2015-04" db="UniProtKB">
        <authorList>
            <consortium name="EnsemblPlants"/>
        </authorList>
    </citation>
    <scope>IDENTIFICATION</scope>
</reference>
<feature type="region of interest" description="Disordered" evidence="1">
    <location>
        <begin position="33"/>
        <end position="84"/>
    </location>
</feature>
<evidence type="ECO:0000256" key="2">
    <source>
        <dbReference type="SAM" id="SignalP"/>
    </source>
</evidence>
<keyword evidence="4" id="KW-1185">Reference proteome</keyword>